<reference evidence="8" key="1">
    <citation type="journal article" date="2024" name="Int. J. Syst. Evol. Microbiol.">
        <title>Methylomarinovum tepidoasis sp. nov., a moderately thermophilic methanotroph of the family Methylothermaceae isolated from a deep-sea hydrothermal field.</title>
        <authorList>
            <person name="Hirayama H."/>
            <person name="Takaki Y."/>
            <person name="Abe M."/>
            <person name="Miyazaki M."/>
            <person name="Uematsu K."/>
            <person name="Matsui Y."/>
            <person name="Takai K."/>
        </authorList>
    </citation>
    <scope>NUCLEOTIDE SEQUENCE [LARGE SCALE GENOMIC DNA]</scope>
    <source>
        <strain evidence="8">IN45</strain>
    </source>
</reference>
<name>A0AAU9D1X4_9GAMM</name>
<comment type="subcellular location">
    <subcellularLocation>
        <location evidence="1">Membrane</location>
        <topology evidence="1">Multi-pass membrane protein</topology>
    </subcellularLocation>
</comment>
<feature type="transmembrane region" description="Helical" evidence="5">
    <location>
        <begin position="311"/>
        <end position="332"/>
    </location>
</feature>
<keyword evidence="8" id="KW-1185">Reference proteome</keyword>
<evidence type="ECO:0000259" key="6">
    <source>
        <dbReference type="Pfam" id="PF04932"/>
    </source>
</evidence>
<evidence type="ECO:0000256" key="4">
    <source>
        <dbReference type="ARBA" id="ARBA00023136"/>
    </source>
</evidence>
<dbReference type="InterPro" id="IPR007016">
    <property type="entry name" value="O-antigen_ligase-rel_domated"/>
</dbReference>
<feature type="transmembrane region" description="Helical" evidence="5">
    <location>
        <begin position="7"/>
        <end position="24"/>
    </location>
</feature>
<keyword evidence="3 5" id="KW-1133">Transmembrane helix</keyword>
<dbReference type="InterPro" id="IPR051533">
    <property type="entry name" value="WaaL-like"/>
</dbReference>
<feature type="transmembrane region" description="Helical" evidence="5">
    <location>
        <begin position="224"/>
        <end position="245"/>
    </location>
</feature>
<evidence type="ECO:0000256" key="2">
    <source>
        <dbReference type="ARBA" id="ARBA00022692"/>
    </source>
</evidence>
<sequence length="398" mass="43953">MHRPALLGYRAYLTLIPLAVVLPGSKWMEFFYALTVLPILTWIMVQEGWFRTLTASRLFRLISLYTVLALASIAWSHVPTASDEHIVFKLISNTVLILHFTIATAYFRQRFTPDFPSLATSLVIAASLAAAIDMGVWYHDHPFPLSRLEGIGQIDSPIRSTAIIAAAQIMAFHLFLTTGQNRYLALQIPLLLYLALSQSRSILIACLVCLPVTAILAGVDPKSLVLRLAAILGILLVSLCILYLAEPAWASEIFRSVPYRPYIWQASFLQALQHPFLGSGLLSDPGGNVTIDGHPFHYGDAHNLLLGHFRALGIAGVLAIVAVIGTALGYSYRGWRKMQLDGLAVPLLAFAFLAMQANEWELFYPGFKVKEVLTVFWFPLGIALGDELILRQSPPSAK</sequence>
<keyword evidence="2 5" id="KW-0812">Transmembrane</keyword>
<dbReference type="Pfam" id="PF04932">
    <property type="entry name" value="Wzy_C"/>
    <property type="match status" value="1"/>
</dbReference>
<feature type="transmembrane region" description="Helical" evidence="5">
    <location>
        <begin position="30"/>
        <end position="46"/>
    </location>
</feature>
<protein>
    <recommendedName>
        <fullName evidence="6">O-antigen ligase-related domain-containing protein</fullName>
    </recommendedName>
</protein>
<keyword evidence="4 5" id="KW-0472">Membrane</keyword>
<evidence type="ECO:0000256" key="5">
    <source>
        <dbReference type="SAM" id="Phobius"/>
    </source>
</evidence>
<accession>A0AAU9D1X4</accession>
<dbReference type="Proteomes" id="UP001321450">
    <property type="component" value="Chromosome"/>
</dbReference>
<gene>
    <name evidence="7" type="ORF">MIN45_P1359</name>
</gene>
<feature type="transmembrane region" description="Helical" evidence="5">
    <location>
        <begin position="190"/>
        <end position="218"/>
    </location>
</feature>
<evidence type="ECO:0000256" key="1">
    <source>
        <dbReference type="ARBA" id="ARBA00004141"/>
    </source>
</evidence>
<dbReference type="KEGG" id="meiy:MIN45_P1359"/>
<feature type="transmembrane region" description="Helical" evidence="5">
    <location>
        <begin position="90"/>
        <end position="107"/>
    </location>
</feature>
<dbReference type="GO" id="GO:0016020">
    <property type="term" value="C:membrane"/>
    <property type="evidence" value="ECO:0007669"/>
    <property type="project" value="UniProtKB-SubCell"/>
</dbReference>
<evidence type="ECO:0000256" key="3">
    <source>
        <dbReference type="ARBA" id="ARBA00022989"/>
    </source>
</evidence>
<proteinExistence type="predicted"/>
<evidence type="ECO:0000313" key="7">
    <source>
        <dbReference type="EMBL" id="BCX88989.1"/>
    </source>
</evidence>
<dbReference type="EMBL" id="AP024718">
    <property type="protein sequence ID" value="BCX88989.1"/>
    <property type="molecule type" value="Genomic_DNA"/>
</dbReference>
<evidence type="ECO:0000313" key="8">
    <source>
        <dbReference type="Proteomes" id="UP001321450"/>
    </source>
</evidence>
<dbReference type="PANTHER" id="PTHR37422">
    <property type="entry name" value="TEICHURONIC ACID BIOSYNTHESIS PROTEIN TUAE"/>
    <property type="match status" value="1"/>
</dbReference>
<dbReference type="PANTHER" id="PTHR37422:SF13">
    <property type="entry name" value="LIPOPOLYSACCHARIDE BIOSYNTHESIS PROTEIN PA4999-RELATED"/>
    <property type="match status" value="1"/>
</dbReference>
<organism evidence="7 8">
    <name type="scientific">Methylomarinovum tepidoasis</name>
    <dbReference type="NCBI Taxonomy" id="2840183"/>
    <lineage>
        <taxon>Bacteria</taxon>
        <taxon>Pseudomonadati</taxon>
        <taxon>Pseudomonadota</taxon>
        <taxon>Gammaproteobacteria</taxon>
        <taxon>Methylococcales</taxon>
        <taxon>Methylothermaceae</taxon>
        <taxon>Methylomarinovum</taxon>
    </lineage>
</organism>
<feature type="domain" description="O-antigen ligase-related" evidence="6">
    <location>
        <begin position="190"/>
        <end position="320"/>
    </location>
</feature>
<dbReference type="AlphaFoldDB" id="A0AAU9D1X4"/>
<feature type="transmembrane region" description="Helical" evidence="5">
    <location>
        <begin position="58"/>
        <end position="78"/>
    </location>
</feature>
<feature type="transmembrane region" description="Helical" evidence="5">
    <location>
        <begin position="119"/>
        <end position="138"/>
    </location>
</feature>